<name>A0A329MGM3_9BACL</name>
<dbReference type="SUPFAM" id="SSF46689">
    <property type="entry name" value="Homeodomain-like"/>
    <property type="match status" value="2"/>
</dbReference>
<organism evidence="5 6">
    <name type="scientific">Paenibacillus contaminans</name>
    <dbReference type="NCBI Taxonomy" id="450362"/>
    <lineage>
        <taxon>Bacteria</taxon>
        <taxon>Bacillati</taxon>
        <taxon>Bacillota</taxon>
        <taxon>Bacilli</taxon>
        <taxon>Bacillales</taxon>
        <taxon>Paenibacillaceae</taxon>
        <taxon>Paenibacillus</taxon>
    </lineage>
</organism>
<dbReference type="OrthoDB" id="2615714at2"/>
<protein>
    <recommendedName>
        <fullName evidence="4">HTH araC/xylS-type domain-containing protein</fullName>
    </recommendedName>
</protein>
<dbReference type="InterPro" id="IPR003313">
    <property type="entry name" value="AraC-bd"/>
</dbReference>
<dbReference type="InterPro" id="IPR014710">
    <property type="entry name" value="RmlC-like_jellyroll"/>
</dbReference>
<comment type="caution">
    <text evidence="5">The sequence shown here is derived from an EMBL/GenBank/DDBJ whole genome shotgun (WGS) entry which is preliminary data.</text>
</comment>
<dbReference type="GO" id="GO:0003700">
    <property type="term" value="F:DNA-binding transcription factor activity"/>
    <property type="evidence" value="ECO:0007669"/>
    <property type="project" value="InterPro"/>
</dbReference>
<evidence type="ECO:0000259" key="4">
    <source>
        <dbReference type="PROSITE" id="PS01124"/>
    </source>
</evidence>
<dbReference type="SUPFAM" id="SSF51215">
    <property type="entry name" value="Regulatory protein AraC"/>
    <property type="match status" value="1"/>
</dbReference>
<dbReference type="Proteomes" id="UP000250369">
    <property type="component" value="Unassembled WGS sequence"/>
</dbReference>
<gene>
    <name evidence="5" type="ORF">DQG23_28975</name>
</gene>
<keyword evidence="2" id="KW-0238">DNA-binding</keyword>
<dbReference type="PROSITE" id="PS01124">
    <property type="entry name" value="HTH_ARAC_FAMILY_2"/>
    <property type="match status" value="1"/>
</dbReference>
<dbReference type="PANTHER" id="PTHR43280">
    <property type="entry name" value="ARAC-FAMILY TRANSCRIPTIONAL REGULATOR"/>
    <property type="match status" value="1"/>
</dbReference>
<keyword evidence="3" id="KW-0804">Transcription</keyword>
<dbReference type="InterPro" id="IPR018060">
    <property type="entry name" value="HTH_AraC"/>
</dbReference>
<dbReference type="EMBL" id="QMFB01000021">
    <property type="protein sequence ID" value="RAV16447.1"/>
    <property type="molecule type" value="Genomic_DNA"/>
</dbReference>
<evidence type="ECO:0000313" key="5">
    <source>
        <dbReference type="EMBL" id="RAV16447.1"/>
    </source>
</evidence>
<dbReference type="GO" id="GO:0043565">
    <property type="term" value="F:sequence-specific DNA binding"/>
    <property type="evidence" value="ECO:0007669"/>
    <property type="project" value="InterPro"/>
</dbReference>
<reference evidence="5 6" key="1">
    <citation type="journal article" date="2009" name="Int. J. Syst. Evol. Microbiol.">
        <title>Paenibacillus contaminans sp. nov., isolated from a contaminated laboratory plate.</title>
        <authorList>
            <person name="Chou J.H."/>
            <person name="Lee J.H."/>
            <person name="Lin M.C."/>
            <person name="Chang P.S."/>
            <person name="Arun A.B."/>
            <person name="Young C.C."/>
            <person name="Chen W.M."/>
        </authorList>
    </citation>
    <scope>NUCLEOTIDE SEQUENCE [LARGE SCALE GENOMIC DNA]</scope>
    <source>
        <strain evidence="5 6">CKOBP-6</strain>
    </source>
</reference>
<evidence type="ECO:0000256" key="3">
    <source>
        <dbReference type="ARBA" id="ARBA00023163"/>
    </source>
</evidence>
<dbReference type="RefSeq" id="WP_113034526.1">
    <property type="nucleotide sequence ID" value="NZ_QMFB01000021.1"/>
</dbReference>
<evidence type="ECO:0000313" key="6">
    <source>
        <dbReference type="Proteomes" id="UP000250369"/>
    </source>
</evidence>
<dbReference type="InterPro" id="IPR037923">
    <property type="entry name" value="HTH-like"/>
</dbReference>
<evidence type="ECO:0000256" key="2">
    <source>
        <dbReference type="ARBA" id="ARBA00023125"/>
    </source>
</evidence>
<dbReference type="AlphaFoldDB" id="A0A329MGM3"/>
<dbReference type="InterPro" id="IPR009057">
    <property type="entry name" value="Homeodomain-like_sf"/>
</dbReference>
<dbReference type="InterPro" id="IPR020449">
    <property type="entry name" value="Tscrpt_reg_AraC-type_HTH"/>
</dbReference>
<dbReference type="Pfam" id="PF12833">
    <property type="entry name" value="HTH_18"/>
    <property type="match status" value="1"/>
</dbReference>
<dbReference type="SMART" id="SM00342">
    <property type="entry name" value="HTH_ARAC"/>
    <property type="match status" value="1"/>
</dbReference>
<proteinExistence type="predicted"/>
<dbReference type="Gene3D" id="1.10.10.60">
    <property type="entry name" value="Homeodomain-like"/>
    <property type="match status" value="1"/>
</dbReference>
<keyword evidence="1" id="KW-0805">Transcription regulation</keyword>
<dbReference type="PRINTS" id="PR00032">
    <property type="entry name" value="HTHARAC"/>
</dbReference>
<evidence type="ECO:0000256" key="1">
    <source>
        <dbReference type="ARBA" id="ARBA00023015"/>
    </source>
</evidence>
<dbReference type="PANTHER" id="PTHR43280:SF2">
    <property type="entry name" value="HTH-TYPE TRANSCRIPTIONAL REGULATOR EXSA"/>
    <property type="match status" value="1"/>
</dbReference>
<dbReference type="Pfam" id="PF02311">
    <property type="entry name" value="AraC_binding"/>
    <property type="match status" value="1"/>
</dbReference>
<keyword evidence="6" id="KW-1185">Reference proteome</keyword>
<accession>A0A329MGM3</accession>
<feature type="domain" description="HTH araC/xylS-type" evidence="4">
    <location>
        <begin position="180"/>
        <end position="278"/>
    </location>
</feature>
<sequence>MIPAFDISGQQGYAVFHLLWAAAKPTFPGWTDCRRNVRAHSFYYIHEGEGTFAVQDGVFEVEGGTAVYLKPGLQMEMAASAERPLQMTMIVTDLLIVPRGGEGWEAPMQAAELALPFMRKCSIDEDRKLAQMFRTVVEEWVPGANSGGLSVQWKMLELVDALHRCARSGQDSGDSPAAFDAVKTYLERHYHEDVKLHELVRRYGISGSYLRKLFAARLGVTPKGYLSRIRNEHARRYLLHTNASMKEIASSCGYPDEYHFSKTFKQMNGMPPTDFRAKSR</sequence>
<dbReference type="Gene3D" id="2.60.120.10">
    <property type="entry name" value="Jelly Rolls"/>
    <property type="match status" value="1"/>
</dbReference>